<organism evidence="2 3">
    <name type="scientific">Streptomyces dioscori</name>
    <dbReference type="NCBI Taxonomy" id="2109333"/>
    <lineage>
        <taxon>Bacteria</taxon>
        <taxon>Bacillati</taxon>
        <taxon>Actinomycetota</taxon>
        <taxon>Actinomycetes</taxon>
        <taxon>Kitasatosporales</taxon>
        <taxon>Streptomycetaceae</taxon>
        <taxon>Streptomyces</taxon>
        <taxon>Streptomyces aurantiacus group</taxon>
    </lineage>
</organism>
<feature type="compositionally biased region" description="Basic residues" evidence="1">
    <location>
        <begin position="51"/>
        <end position="64"/>
    </location>
</feature>
<dbReference type="EMBL" id="PYBJ01000035">
    <property type="protein sequence ID" value="PSM37873.1"/>
    <property type="molecule type" value="Genomic_DNA"/>
</dbReference>
<name>A0A2P8PV46_9ACTN</name>
<dbReference type="Proteomes" id="UP000240429">
    <property type="component" value="Unassembled WGS sequence"/>
</dbReference>
<sequence>MFEYELQQIRSAEMIRTAENYRMAREAARTRRAARHEAARSDHDDSEGRVNGHRTRRPRFARAA</sequence>
<reference evidence="2 3" key="1">
    <citation type="submission" date="2018-03" db="EMBL/GenBank/DDBJ databases">
        <title>Streptomyces dioscori sp. nov., a novel endophytic actinobacterium isolated from bulbil of Dioscorea bulbifera L.</title>
        <authorList>
            <person name="Zhikuan W."/>
        </authorList>
    </citation>
    <scope>NUCLEOTIDE SEQUENCE [LARGE SCALE GENOMIC DNA]</scope>
    <source>
        <strain evidence="2 3">A217</strain>
    </source>
</reference>
<dbReference type="AlphaFoldDB" id="A0A2P8PV46"/>
<protein>
    <submittedName>
        <fullName evidence="2">Uncharacterized protein</fullName>
    </submittedName>
</protein>
<proteinExistence type="predicted"/>
<keyword evidence="3" id="KW-1185">Reference proteome</keyword>
<evidence type="ECO:0000313" key="2">
    <source>
        <dbReference type="EMBL" id="PSM37873.1"/>
    </source>
</evidence>
<evidence type="ECO:0000256" key="1">
    <source>
        <dbReference type="SAM" id="MobiDB-lite"/>
    </source>
</evidence>
<comment type="caution">
    <text evidence="2">The sequence shown here is derived from an EMBL/GenBank/DDBJ whole genome shotgun (WGS) entry which is preliminary data.</text>
</comment>
<gene>
    <name evidence="2" type="ORF">C6Y14_40245</name>
</gene>
<feature type="region of interest" description="Disordered" evidence="1">
    <location>
        <begin position="26"/>
        <end position="64"/>
    </location>
</feature>
<accession>A0A2P8PV46</accession>
<dbReference type="RefSeq" id="WP_107021910.1">
    <property type="nucleotide sequence ID" value="NZ_KZ679060.1"/>
</dbReference>
<feature type="compositionally biased region" description="Basic and acidic residues" evidence="1">
    <location>
        <begin position="26"/>
        <end position="50"/>
    </location>
</feature>
<evidence type="ECO:0000313" key="3">
    <source>
        <dbReference type="Proteomes" id="UP000240429"/>
    </source>
</evidence>